<dbReference type="EMBL" id="CM029052">
    <property type="protein sequence ID" value="KAG2555977.1"/>
    <property type="molecule type" value="Genomic_DNA"/>
</dbReference>
<comment type="subcellular location">
    <subcellularLocation>
        <location evidence="1">Nucleus</location>
    </subcellularLocation>
</comment>
<sequence>MEHHSIRQLLDKFGRLCAGPVLLAAGDDPLAEGRDDPLAAVGDSIAAGGEDPLAAGGDPLAAGGDDPLAAGDDPHAAGDDPLAAGGAPLAAGGDDPIATGGDDPLAAGGDPLAAGGDDLEIVPLSGDKPFFTIVLSKGHVEKPVQLEIPSRLHSHLPGSRVPAVLQFGNQSWAVTYCGELKCKKLGPGWRDFVVANRLRIGDGCVFELITLAAGGTGSEGDGKVVFRVQVLRGDLPEEITSRGATSQDPIVIVDN</sequence>
<evidence type="ECO:0000256" key="4">
    <source>
        <dbReference type="ARBA" id="ARBA00023163"/>
    </source>
</evidence>
<comment type="caution">
    <text evidence="8">The sequence shown here is derived from an EMBL/GenBank/DDBJ whole genome shotgun (WGS) entry which is preliminary data.</text>
</comment>
<reference evidence="8" key="1">
    <citation type="submission" date="2020-05" db="EMBL/GenBank/DDBJ databases">
        <title>WGS assembly of Panicum virgatum.</title>
        <authorList>
            <person name="Lovell J.T."/>
            <person name="Jenkins J."/>
            <person name="Shu S."/>
            <person name="Juenger T.E."/>
            <person name="Schmutz J."/>
        </authorList>
    </citation>
    <scope>NUCLEOTIDE SEQUENCE</scope>
    <source>
        <strain evidence="8">AP13</strain>
    </source>
</reference>
<dbReference type="SMART" id="SM01019">
    <property type="entry name" value="B3"/>
    <property type="match status" value="1"/>
</dbReference>
<dbReference type="InterPro" id="IPR015300">
    <property type="entry name" value="DNA-bd_pseudobarrel_sf"/>
</dbReference>
<dbReference type="SUPFAM" id="SSF101936">
    <property type="entry name" value="DNA-binding pseudobarrel domain"/>
    <property type="match status" value="1"/>
</dbReference>
<name>A0A8T0P1U0_PANVG</name>
<dbReference type="Proteomes" id="UP000823388">
    <property type="component" value="Chromosome 8N"/>
</dbReference>
<protein>
    <recommendedName>
        <fullName evidence="7">TF-B3 domain-containing protein</fullName>
    </recommendedName>
</protein>
<feature type="compositionally biased region" description="Low complexity" evidence="6">
    <location>
        <begin position="79"/>
        <end position="112"/>
    </location>
</feature>
<keyword evidence="9" id="KW-1185">Reference proteome</keyword>
<evidence type="ECO:0000259" key="7">
    <source>
        <dbReference type="PROSITE" id="PS50863"/>
    </source>
</evidence>
<feature type="region of interest" description="Disordered" evidence="6">
    <location>
        <begin position="49"/>
        <end position="112"/>
    </location>
</feature>
<keyword evidence="5" id="KW-0539">Nucleus</keyword>
<dbReference type="PROSITE" id="PS50863">
    <property type="entry name" value="B3"/>
    <property type="match status" value="1"/>
</dbReference>
<evidence type="ECO:0000313" key="8">
    <source>
        <dbReference type="EMBL" id="KAG2555977.1"/>
    </source>
</evidence>
<dbReference type="PANTHER" id="PTHR31391">
    <property type="entry name" value="B3 DOMAIN-CONTAINING PROTEIN OS11G0197600-RELATED"/>
    <property type="match status" value="1"/>
</dbReference>
<evidence type="ECO:0000256" key="1">
    <source>
        <dbReference type="ARBA" id="ARBA00004123"/>
    </source>
</evidence>
<dbReference type="PANTHER" id="PTHR31391:SF64">
    <property type="entry name" value="B3 DOMAIN-CONTAINING PROTEIN OS06G0112300"/>
    <property type="match status" value="1"/>
</dbReference>
<evidence type="ECO:0000256" key="5">
    <source>
        <dbReference type="ARBA" id="ARBA00023242"/>
    </source>
</evidence>
<evidence type="ECO:0000256" key="3">
    <source>
        <dbReference type="ARBA" id="ARBA00023125"/>
    </source>
</evidence>
<dbReference type="InterPro" id="IPR011049">
    <property type="entry name" value="Serralysin-like_metalloprot_C"/>
</dbReference>
<proteinExistence type="predicted"/>
<keyword evidence="3" id="KW-0238">DNA-binding</keyword>
<evidence type="ECO:0000256" key="2">
    <source>
        <dbReference type="ARBA" id="ARBA00023015"/>
    </source>
</evidence>
<dbReference type="AlphaFoldDB" id="A0A8T0P1U0"/>
<dbReference type="SUPFAM" id="SSF101967">
    <property type="entry name" value="Adhesin YadA, collagen-binding domain"/>
    <property type="match status" value="1"/>
</dbReference>
<feature type="compositionally biased region" description="Low complexity" evidence="6">
    <location>
        <begin position="51"/>
        <end position="71"/>
    </location>
</feature>
<accession>A0A8T0P1U0</accession>
<keyword evidence="4" id="KW-0804">Transcription</keyword>
<dbReference type="InterPro" id="IPR044837">
    <property type="entry name" value="REM16-like"/>
</dbReference>
<gene>
    <name evidence="8" type="ORF">PVAP13_8NG059504</name>
</gene>
<dbReference type="CDD" id="cd10017">
    <property type="entry name" value="B3_DNA"/>
    <property type="match status" value="1"/>
</dbReference>
<dbReference type="GO" id="GO:0005634">
    <property type="term" value="C:nucleus"/>
    <property type="evidence" value="ECO:0007669"/>
    <property type="project" value="UniProtKB-SubCell"/>
</dbReference>
<evidence type="ECO:0000256" key="6">
    <source>
        <dbReference type="SAM" id="MobiDB-lite"/>
    </source>
</evidence>
<organism evidence="8 9">
    <name type="scientific">Panicum virgatum</name>
    <name type="common">Blackwell switchgrass</name>
    <dbReference type="NCBI Taxonomy" id="38727"/>
    <lineage>
        <taxon>Eukaryota</taxon>
        <taxon>Viridiplantae</taxon>
        <taxon>Streptophyta</taxon>
        <taxon>Embryophyta</taxon>
        <taxon>Tracheophyta</taxon>
        <taxon>Spermatophyta</taxon>
        <taxon>Magnoliopsida</taxon>
        <taxon>Liliopsida</taxon>
        <taxon>Poales</taxon>
        <taxon>Poaceae</taxon>
        <taxon>PACMAD clade</taxon>
        <taxon>Panicoideae</taxon>
        <taxon>Panicodae</taxon>
        <taxon>Paniceae</taxon>
        <taxon>Panicinae</taxon>
        <taxon>Panicum</taxon>
        <taxon>Panicum sect. Hiantes</taxon>
    </lineage>
</organism>
<dbReference type="InterPro" id="IPR003340">
    <property type="entry name" value="B3_DNA-bd"/>
</dbReference>
<dbReference type="Gene3D" id="2.40.330.10">
    <property type="entry name" value="DNA-binding pseudobarrel domain"/>
    <property type="match status" value="1"/>
</dbReference>
<dbReference type="GO" id="GO:0003677">
    <property type="term" value="F:DNA binding"/>
    <property type="evidence" value="ECO:0007669"/>
    <property type="project" value="UniProtKB-KW"/>
</dbReference>
<feature type="domain" description="TF-B3" evidence="7">
    <location>
        <begin position="131"/>
        <end position="234"/>
    </location>
</feature>
<evidence type="ECO:0000313" key="9">
    <source>
        <dbReference type="Proteomes" id="UP000823388"/>
    </source>
</evidence>
<keyword evidence="2" id="KW-0805">Transcription regulation</keyword>